<dbReference type="PANTHER" id="PTHR11071:SF561">
    <property type="entry name" value="PEPTIDYL-PROLYL CIS-TRANS ISOMERASE D-RELATED"/>
    <property type="match status" value="1"/>
</dbReference>
<comment type="caution">
    <text evidence="4">The sequence shown here is derived from an EMBL/GenBank/DDBJ whole genome shotgun (WGS) entry which is preliminary data.</text>
</comment>
<dbReference type="EMBL" id="JANJYI010000005">
    <property type="protein sequence ID" value="KAK2647857.1"/>
    <property type="molecule type" value="Genomic_DNA"/>
</dbReference>
<accession>A0AAD9U4P7</accession>
<dbReference type="GO" id="GO:0016018">
    <property type="term" value="F:cyclosporin A binding"/>
    <property type="evidence" value="ECO:0007669"/>
    <property type="project" value="TreeGrafter"/>
</dbReference>
<keyword evidence="2" id="KW-0413">Isomerase</keyword>
<dbReference type="Proteomes" id="UP001280121">
    <property type="component" value="Unassembled WGS sequence"/>
</dbReference>
<dbReference type="InterPro" id="IPR002130">
    <property type="entry name" value="Cyclophilin-type_PPIase_dom"/>
</dbReference>
<dbReference type="PRINTS" id="PR00153">
    <property type="entry name" value="CSAPPISMRASE"/>
</dbReference>
<name>A0AAD9U4P7_9ROSI</name>
<dbReference type="SUPFAM" id="SSF50891">
    <property type="entry name" value="Cyclophilin-like"/>
    <property type="match status" value="1"/>
</dbReference>
<dbReference type="GO" id="GO:0006457">
    <property type="term" value="P:protein folding"/>
    <property type="evidence" value="ECO:0007669"/>
    <property type="project" value="TreeGrafter"/>
</dbReference>
<comment type="similarity">
    <text evidence="1 2">Belongs to the cyclophilin-type PPIase family.</text>
</comment>
<organism evidence="4 5">
    <name type="scientific">Dipteronia dyeriana</name>
    <dbReference type="NCBI Taxonomy" id="168575"/>
    <lineage>
        <taxon>Eukaryota</taxon>
        <taxon>Viridiplantae</taxon>
        <taxon>Streptophyta</taxon>
        <taxon>Embryophyta</taxon>
        <taxon>Tracheophyta</taxon>
        <taxon>Spermatophyta</taxon>
        <taxon>Magnoliopsida</taxon>
        <taxon>eudicotyledons</taxon>
        <taxon>Gunneridae</taxon>
        <taxon>Pentapetalae</taxon>
        <taxon>rosids</taxon>
        <taxon>malvids</taxon>
        <taxon>Sapindales</taxon>
        <taxon>Sapindaceae</taxon>
        <taxon>Hippocastanoideae</taxon>
        <taxon>Acereae</taxon>
        <taxon>Dipteronia</taxon>
    </lineage>
</organism>
<dbReference type="Pfam" id="PF00160">
    <property type="entry name" value="Pro_isomerase"/>
    <property type="match status" value="1"/>
</dbReference>
<proteinExistence type="inferred from homology"/>
<keyword evidence="2" id="KW-0697">Rotamase</keyword>
<gene>
    <name evidence="4" type="ORF">Ddye_015346</name>
</gene>
<comment type="catalytic activity">
    <reaction evidence="2">
        <text>[protein]-peptidylproline (omega=180) = [protein]-peptidylproline (omega=0)</text>
        <dbReference type="Rhea" id="RHEA:16237"/>
        <dbReference type="Rhea" id="RHEA-COMP:10747"/>
        <dbReference type="Rhea" id="RHEA-COMP:10748"/>
        <dbReference type="ChEBI" id="CHEBI:83833"/>
        <dbReference type="ChEBI" id="CHEBI:83834"/>
        <dbReference type="EC" id="5.2.1.8"/>
    </reaction>
</comment>
<dbReference type="PANTHER" id="PTHR11071">
    <property type="entry name" value="PEPTIDYL-PROLYL CIS-TRANS ISOMERASE"/>
    <property type="match status" value="1"/>
</dbReference>
<protein>
    <recommendedName>
        <fullName evidence="2">Peptidyl-prolyl cis-trans isomerase</fullName>
        <shortName evidence="2">PPIase</shortName>
        <ecNumber evidence="2">5.2.1.8</ecNumber>
    </recommendedName>
</protein>
<feature type="domain" description="PPIase cyclophilin-type" evidence="3">
    <location>
        <begin position="25"/>
        <end position="96"/>
    </location>
</feature>
<evidence type="ECO:0000259" key="3">
    <source>
        <dbReference type="PROSITE" id="PS50072"/>
    </source>
</evidence>
<evidence type="ECO:0000313" key="5">
    <source>
        <dbReference type="Proteomes" id="UP001280121"/>
    </source>
</evidence>
<dbReference type="PROSITE" id="PS50072">
    <property type="entry name" value="CSA_PPIASE_2"/>
    <property type="match status" value="1"/>
</dbReference>
<dbReference type="GO" id="GO:0003755">
    <property type="term" value="F:peptidyl-prolyl cis-trans isomerase activity"/>
    <property type="evidence" value="ECO:0007669"/>
    <property type="project" value="UniProtKB-UniRule"/>
</dbReference>
<dbReference type="GO" id="GO:0005737">
    <property type="term" value="C:cytoplasm"/>
    <property type="evidence" value="ECO:0007669"/>
    <property type="project" value="TreeGrafter"/>
</dbReference>
<evidence type="ECO:0000256" key="1">
    <source>
        <dbReference type="ARBA" id="ARBA00007365"/>
    </source>
</evidence>
<comment type="function">
    <text evidence="2">PPIases accelerate the folding of proteins. It catalyzes the cis-trans isomerization of proline imidic peptide bonds in oligopeptides.</text>
</comment>
<sequence>MGDFLFFLPPLYLFSVMTNTNPRVFFDLTISDHPTGRFVMKMFADSIPRTAENFHARCTEEKGISKVGKPLHYKRSTFHSVVPGYMVHGGDISNRN</sequence>
<dbReference type="AlphaFoldDB" id="A0AAD9U4P7"/>
<reference evidence="4" key="1">
    <citation type="journal article" date="2023" name="Plant J.">
        <title>Genome sequences and population genomics provide insights into the demographic history, inbreeding, and mutation load of two 'living fossil' tree species of Dipteronia.</title>
        <authorList>
            <person name="Feng Y."/>
            <person name="Comes H.P."/>
            <person name="Chen J."/>
            <person name="Zhu S."/>
            <person name="Lu R."/>
            <person name="Zhang X."/>
            <person name="Li P."/>
            <person name="Qiu J."/>
            <person name="Olsen K.M."/>
            <person name="Qiu Y."/>
        </authorList>
    </citation>
    <scope>NUCLEOTIDE SEQUENCE</scope>
    <source>
        <strain evidence="4">KIB01</strain>
    </source>
</reference>
<evidence type="ECO:0000256" key="2">
    <source>
        <dbReference type="RuleBase" id="RU363019"/>
    </source>
</evidence>
<dbReference type="InterPro" id="IPR029000">
    <property type="entry name" value="Cyclophilin-like_dom_sf"/>
</dbReference>
<dbReference type="EC" id="5.2.1.8" evidence="2"/>
<dbReference type="Gene3D" id="2.40.100.10">
    <property type="entry name" value="Cyclophilin-like"/>
    <property type="match status" value="1"/>
</dbReference>
<keyword evidence="5" id="KW-1185">Reference proteome</keyword>
<evidence type="ECO:0000313" key="4">
    <source>
        <dbReference type="EMBL" id="KAK2647857.1"/>
    </source>
</evidence>